<proteinExistence type="predicted"/>
<protein>
    <recommendedName>
        <fullName evidence="3">F-box domain-containing protein</fullName>
    </recommendedName>
</protein>
<organism evidence="1 2">
    <name type="scientific">Aureobasidium pullulans EXF-150</name>
    <dbReference type="NCBI Taxonomy" id="1043002"/>
    <lineage>
        <taxon>Eukaryota</taxon>
        <taxon>Fungi</taxon>
        <taxon>Dikarya</taxon>
        <taxon>Ascomycota</taxon>
        <taxon>Pezizomycotina</taxon>
        <taxon>Dothideomycetes</taxon>
        <taxon>Dothideomycetidae</taxon>
        <taxon>Dothideales</taxon>
        <taxon>Saccotheciaceae</taxon>
        <taxon>Aureobasidium</taxon>
    </lineage>
</organism>
<dbReference type="STRING" id="1043002.A0A074XJI9"/>
<dbReference type="GeneID" id="40741847"/>
<dbReference type="OrthoDB" id="3815037at2759"/>
<evidence type="ECO:0008006" key="3">
    <source>
        <dbReference type="Google" id="ProtNLM"/>
    </source>
</evidence>
<evidence type="ECO:0000313" key="1">
    <source>
        <dbReference type="EMBL" id="KEQ83869.1"/>
    </source>
</evidence>
<dbReference type="EMBL" id="KL584983">
    <property type="protein sequence ID" value="KEQ83869.1"/>
    <property type="molecule type" value="Genomic_DNA"/>
</dbReference>
<gene>
    <name evidence="1" type="ORF">M438DRAFT_24123</name>
</gene>
<dbReference type="Proteomes" id="UP000030706">
    <property type="component" value="Unassembled WGS sequence"/>
</dbReference>
<reference evidence="1 2" key="1">
    <citation type="journal article" date="2014" name="BMC Genomics">
        <title>Genome sequencing of four Aureobasidium pullulans varieties: biotechnological potential, stress tolerance, and description of new species.</title>
        <authorList>
            <person name="Gostin Ar C."/>
            <person name="Ohm R.A."/>
            <person name="Kogej T."/>
            <person name="Sonjak S."/>
            <person name="Turk M."/>
            <person name="Zajc J."/>
            <person name="Zalar P."/>
            <person name="Grube M."/>
            <person name="Sun H."/>
            <person name="Han J."/>
            <person name="Sharma A."/>
            <person name="Chiniquy J."/>
            <person name="Ngan C.Y."/>
            <person name="Lipzen A."/>
            <person name="Barry K."/>
            <person name="Grigoriev I.V."/>
            <person name="Gunde-Cimerman N."/>
        </authorList>
    </citation>
    <scope>NUCLEOTIDE SEQUENCE [LARGE SCALE GENOMIC DNA]</scope>
    <source>
        <strain evidence="1 2">EXF-150</strain>
    </source>
</reference>
<accession>A0A074XJI9</accession>
<evidence type="ECO:0000313" key="2">
    <source>
        <dbReference type="Proteomes" id="UP000030706"/>
    </source>
</evidence>
<name>A0A074XJI9_AURPU</name>
<dbReference type="RefSeq" id="XP_029760056.1">
    <property type="nucleotide sequence ID" value="XM_029899541.1"/>
</dbReference>
<keyword evidence="2" id="KW-1185">Reference proteome</keyword>
<sequence length="385" mass="44666">MSSFFSSLPLELKLNIAEHASPGGAALLALTTTDLYYSPKFSRVWRPYQDTKAFHRELLSVLAKDVPSLTYCDYCCRFHPRRSTHKICMDPFRHSSCPGKTSGMWLHYFPWHFHIQFEDVYKVMSRHRWGPQHGEALDSLTVHTGWRPLHMRVGIGLQKLDVTPLIIDDSLVLETTQRIWHDGQQKHMLRTNLARHPFRCCQHWNDGCHSPTQVPSNAFSDFVETEIMQKNPHPSARRTRYPQRCTRCLTEYTFSAWNHGERGIEIAMQTWSNLGPCEERTSIEWSIAASNSSNNNNNNDRDRRLIFVAQRPRYVSTLTKNYLTKECDTEMYQPILGDASREYEALVTKGWDPVQLQKLLPLSWPSVAKIRQQVLRSMSGQWAAT</sequence>
<dbReference type="HOGENOM" id="CLU_053711_0_0_1"/>
<dbReference type="AlphaFoldDB" id="A0A074XJI9"/>